<organism evidence="1 2">
    <name type="scientific">Mya arenaria</name>
    <name type="common">Soft-shell clam</name>
    <dbReference type="NCBI Taxonomy" id="6604"/>
    <lineage>
        <taxon>Eukaryota</taxon>
        <taxon>Metazoa</taxon>
        <taxon>Spiralia</taxon>
        <taxon>Lophotrochozoa</taxon>
        <taxon>Mollusca</taxon>
        <taxon>Bivalvia</taxon>
        <taxon>Autobranchia</taxon>
        <taxon>Heteroconchia</taxon>
        <taxon>Euheterodonta</taxon>
        <taxon>Imparidentia</taxon>
        <taxon>Neoheterodontei</taxon>
        <taxon>Myida</taxon>
        <taxon>Myoidea</taxon>
        <taxon>Myidae</taxon>
        <taxon>Mya</taxon>
    </lineage>
</organism>
<sequence>ILDGQWGDHLQLRAVSNVVGSTIKVLSIRNRDVVWMSIESYKDNHSSNRVLTVGSVGEHHYSSLWPSDTGEVAMFASGYVDPVSRVPSCHLSFLLNAVAPRRTVLDVSAIISSHILERTNGFIER</sequence>
<reference evidence="1" key="1">
    <citation type="submission" date="2022-11" db="EMBL/GenBank/DDBJ databases">
        <title>Centuries of genome instability and evolution in soft-shell clam transmissible cancer (bioRxiv).</title>
        <authorList>
            <person name="Hart S.F.M."/>
            <person name="Yonemitsu M.A."/>
            <person name="Giersch R.M."/>
            <person name="Beal B.F."/>
            <person name="Arriagada G."/>
            <person name="Davis B.W."/>
            <person name="Ostrander E.A."/>
            <person name="Goff S.P."/>
            <person name="Metzger M.J."/>
        </authorList>
    </citation>
    <scope>NUCLEOTIDE SEQUENCE</scope>
    <source>
        <strain evidence="1">MELC-2E11</strain>
        <tissue evidence="1">Siphon/mantle</tissue>
    </source>
</reference>
<gene>
    <name evidence="1" type="ORF">MAR_020229</name>
</gene>
<feature type="non-terminal residue" evidence="1">
    <location>
        <position position="1"/>
    </location>
</feature>
<dbReference type="EMBL" id="CP111016">
    <property type="protein sequence ID" value="WAR04860.1"/>
    <property type="molecule type" value="Genomic_DNA"/>
</dbReference>
<evidence type="ECO:0000313" key="2">
    <source>
        <dbReference type="Proteomes" id="UP001164746"/>
    </source>
</evidence>
<protein>
    <submittedName>
        <fullName evidence="1">Uncharacterized protein</fullName>
    </submittedName>
</protein>
<feature type="non-terminal residue" evidence="1">
    <location>
        <position position="125"/>
    </location>
</feature>
<accession>A0ABY7E4U1</accession>
<name>A0ABY7E4U1_MYAAR</name>
<evidence type="ECO:0000313" key="1">
    <source>
        <dbReference type="EMBL" id="WAR04860.1"/>
    </source>
</evidence>
<dbReference type="Proteomes" id="UP001164746">
    <property type="component" value="Chromosome 5"/>
</dbReference>
<keyword evidence="2" id="KW-1185">Reference proteome</keyword>
<proteinExistence type="predicted"/>
<dbReference type="Gene3D" id="3.90.70.80">
    <property type="match status" value="1"/>
</dbReference>